<keyword evidence="5" id="KW-1185">Reference proteome</keyword>
<comment type="caution">
    <text evidence="4">The sequence shown here is derived from an EMBL/GenBank/DDBJ whole genome shotgun (WGS) entry which is preliminary data.</text>
</comment>
<dbReference type="AlphaFoldDB" id="A0ABD0M3W8"/>
<dbReference type="SUPFAM" id="SSF52540">
    <property type="entry name" value="P-loop containing nucleoside triphosphate hydrolases"/>
    <property type="match status" value="1"/>
</dbReference>
<evidence type="ECO:0000256" key="1">
    <source>
        <dbReference type="ARBA" id="ARBA00005771"/>
    </source>
</evidence>
<accession>A0ABD0M3W8</accession>
<dbReference type="Proteomes" id="UP001519460">
    <property type="component" value="Unassembled WGS sequence"/>
</dbReference>
<reference evidence="4 5" key="1">
    <citation type="journal article" date="2023" name="Sci. Data">
        <title>Genome assembly of the Korean intertidal mud-creeper Batillaria attramentaria.</title>
        <authorList>
            <person name="Patra A.K."/>
            <person name="Ho P.T."/>
            <person name="Jun S."/>
            <person name="Lee S.J."/>
            <person name="Kim Y."/>
            <person name="Won Y.J."/>
        </authorList>
    </citation>
    <scope>NUCLEOTIDE SEQUENCE [LARGE SCALE GENOMIC DNA]</scope>
    <source>
        <strain evidence="4">Wonlab-2016</strain>
    </source>
</reference>
<feature type="domain" description="Sulfotransferase" evidence="3">
    <location>
        <begin position="48"/>
        <end position="284"/>
    </location>
</feature>
<comment type="similarity">
    <text evidence="1">Belongs to the sulfotransferase 1 family.</text>
</comment>
<evidence type="ECO:0000313" key="4">
    <source>
        <dbReference type="EMBL" id="KAK7505902.1"/>
    </source>
</evidence>
<dbReference type="EMBL" id="JACVVK020000008">
    <property type="protein sequence ID" value="KAK7505902.1"/>
    <property type="molecule type" value="Genomic_DNA"/>
</dbReference>
<dbReference type="PANTHER" id="PTHR11783">
    <property type="entry name" value="SULFOTRANSFERASE SULT"/>
    <property type="match status" value="1"/>
</dbReference>
<dbReference type="Pfam" id="PF00685">
    <property type="entry name" value="Sulfotransfer_1"/>
    <property type="match status" value="1"/>
</dbReference>
<dbReference type="InterPro" id="IPR027417">
    <property type="entry name" value="P-loop_NTPase"/>
</dbReference>
<sequence length="296" mass="34537">ILQIGRQIFGKPTFPNAEVEGLPLPPVQLSLTSWKKQISEIRKLQLRDDDVVLCAYPKAGTHWVWEVISMLLAGQADYEPRAKELLMMDVTRVSKLDKLHSPRVLNTHLPFTMLPAEQMLSRRLKVVHVYRNPRDVMVSMYHHLKQFRLVGTESVHSFVKTFLAGEVIYGHYARYLNQMNRFMNENPELPIYSVSYEDMKSNATDTVRGLAEYLEVPATEVLIADIVAACAFHKLKKVDETKEQVTYLGFQIGQKFYRKGEVGDWENHLTEEEVEMFDREFYKVLDNDRFQFRHKL</sequence>
<feature type="non-terminal residue" evidence="4">
    <location>
        <position position="1"/>
    </location>
</feature>
<evidence type="ECO:0000313" key="5">
    <source>
        <dbReference type="Proteomes" id="UP001519460"/>
    </source>
</evidence>
<gene>
    <name evidence="4" type="ORF">BaRGS_00002624</name>
</gene>
<protein>
    <recommendedName>
        <fullName evidence="3">Sulfotransferase domain-containing protein</fullName>
    </recommendedName>
</protein>
<evidence type="ECO:0000256" key="2">
    <source>
        <dbReference type="ARBA" id="ARBA00022679"/>
    </source>
</evidence>
<keyword evidence="2" id="KW-0808">Transferase</keyword>
<dbReference type="GO" id="GO:0016740">
    <property type="term" value="F:transferase activity"/>
    <property type="evidence" value="ECO:0007669"/>
    <property type="project" value="UniProtKB-KW"/>
</dbReference>
<name>A0ABD0M3W8_9CAEN</name>
<dbReference type="Gene3D" id="3.40.50.300">
    <property type="entry name" value="P-loop containing nucleotide triphosphate hydrolases"/>
    <property type="match status" value="1"/>
</dbReference>
<evidence type="ECO:0000259" key="3">
    <source>
        <dbReference type="Pfam" id="PF00685"/>
    </source>
</evidence>
<dbReference type="InterPro" id="IPR000863">
    <property type="entry name" value="Sulfotransferase_dom"/>
</dbReference>
<proteinExistence type="inferred from homology"/>
<organism evidence="4 5">
    <name type="scientific">Batillaria attramentaria</name>
    <dbReference type="NCBI Taxonomy" id="370345"/>
    <lineage>
        <taxon>Eukaryota</taxon>
        <taxon>Metazoa</taxon>
        <taxon>Spiralia</taxon>
        <taxon>Lophotrochozoa</taxon>
        <taxon>Mollusca</taxon>
        <taxon>Gastropoda</taxon>
        <taxon>Caenogastropoda</taxon>
        <taxon>Sorbeoconcha</taxon>
        <taxon>Cerithioidea</taxon>
        <taxon>Batillariidae</taxon>
        <taxon>Batillaria</taxon>
    </lineage>
</organism>